<evidence type="ECO:0000313" key="3">
    <source>
        <dbReference type="Proteomes" id="UP000248918"/>
    </source>
</evidence>
<protein>
    <submittedName>
        <fullName evidence="2">Type VI secretion system secreted protein VgrG</fullName>
    </submittedName>
</protein>
<dbReference type="Proteomes" id="UP000248918">
    <property type="component" value="Unassembled WGS sequence"/>
</dbReference>
<evidence type="ECO:0000313" key="2">
    <source>
        <dbReference type="EMBL" id="RAS33272.1"/>
    </source>
</evidence>
<comment type="caution">
    <text evidence="2">The sequence shown here is derived from an EMBL/GenBank/DDBJ whole genome shotgun (WGS) entry which is preliminary data.</text>
</comment>
<accession>A0A329CHG9</accession>
<feature type="compositionally biased region" description="Low complexity" evidence="1">
    <location>
        <begin position="747"/>
        <end position="770"/>
    </location>
</feature>
<dbReference type="Gene3D" id="2.30.110.50">
    <property type="match status" value="1"/>
</dbReference>
<dbReference type="Gene3D" id="4.10.220.110">
    <property type="match status" value="1"/>
</dbReference>
<sequence length="890" mass="94521">MSTPDTLGVTRIDKVERPAPAVFLHVAFFLPGGYTVGAETFRATKISGQEQVSQPFEFQLDLRANTEASGAPVMRFDQLIGRPVTIGIDRPDFRLPNDRMPDALAGASNERFATALGGGAPDPTLSLFNGIVTSFSMSEPGVYKAAIKPALWKLTLTNRYRMLVQQSVAQAIETLMREHDVTFSLNGIGGNHNLAQTRLQDWMQAGESDYALLQRLMGKAQIYYCFTHTGNSHTVVFSNRAQYPSIPFDRPLRYTSSDTSALGLAQADVVSQYTYEQSLVTTGVECVLARQQESWDVDAIPTFQTFAAGATEPGELPFTQYRQFQYGVSDWQARETQGLSEASRRGSAERFSGTSSCAQMRVGHSFTLRMPKGGAAGMTIQPSLDEQRFVLTQVSHEASLDGDYQNTFSATDPSSLITPFSIEQTQQGSLLAIVVDADGSTAPKDWRYYTKQNFEMVTSNQTDRDASPATLNAKGVYVNFATDRAVNAATQPVWVKLAGHMQTVPEVGVTVVVARAQDESELPEIQSIVHANGSRVVTPSGWTANTSVGNNYSTSYSDSKSIRFGASSEATDSTLDTAIDTVTSAYASGQYRDASYSQGASFSHATSEKKERGLLSQSYSYGSSYGHSWALQQQNFSAVGSTYNQSVVGKSSPDAVQPSPSPDPGAVSVSVNDVFGDTYGSSSSTGNVTNLSTVTGNSSSENTVTGISASKSTITENQSTSLTGKSTNSSTTGVSINSNIIGESHGTNVVGSSTENSTTGTSHTSSLTGSQNSTSVTGMSDTTNVTGISSSMSMTGVQTSTNMVGVSNSVDMQGAVNSVSMVGASSRVNMSGVTSDVTLAGIQSQVTISSESHTISLAGPGLRISEEAAVPEIKMSNATITIVGVIQIYL</sequence>
<dbReference type="Gene3D" id="3.55.50.10">
    <property type="entry name" value="Baseplate protein-like domains"/>
    <property type="match status" value="1"/>
</dbReference>
<dbReference type="RefSeq" id="WP_111932128.1">
    <property type="nucleotide sequence ID" value="NZ_CADFFP010000008.1"/>
</dbReference>
<dbReference type="OrthoDB" id="1907165at2"/>
<dbReference type="EMBL" id="QLTK01000007">
    <property type="protein sequence ID" value="RAS33272.1"/>
    <property type="molecule type" value="Genomic_DNA"/>
</dbReference>
<gene>
    <name evidence="2" type="ORF">BX591_107189</name>
</gene>
<reference evidence="2 3" key="1">
    <citation type="submission" date="2018-06" db="EMBL/GenBank/DDBJ databases">
        <title>Genomic Encyclopedia of Type Strains, Phase III (KMG-III): the genomes of soil and plant-associated and newly described type strains.</title>
        <authorList>
            <person name="Whitman W."/>
        </authorList>
    </citation>
    <scope>NUCLEOTIDE SEQUENCE [LARGE SCALE GENOMIC DNA]</scope>
    <source>
        <strain evidence="2 3">LMG 23644</strain>
    </source>
</reference>
<feature type="compositionally biased region" description="Polar residues" evidence="1">
    <location>
        <begin position="771"/>
        <end position="796"/>
    </location>
</feature>
<organism evidence="2 3">
    <name type="scientific">Paraburkholderia bryophila</name>
    <dbReference type="NCBI Taxonomy" id="420952"/>
    <lineage>
        <taxon>Bacteria</taxon>
        <taxon>Pseudomonadati</taxon>
        <taxon>Pseudomonadota</taxon>
        <taxon>Betaproteobacteria</taxon>
        <taxon>Burkholderiales</taxon>
        <taxon>Burkholderiaceae</taxon>
        <taxon>Paraburkholderia</taxon>
    </lineage>
</organism>
<dbReference type="SUPFAM" id="SSF69279">
    <property type="entry name" value="Phage tail proteins"/>
    <property type="match status" value="1"/>
</dbReference>
<feature type="region of interest" description="Disordered" evidence="1">
    <location>
        <begin position="648"/>
        <end position="796"/>
    </location>
</feature>
<proteinExistence type="predicted"/>
<feature type="compositionally biased region" description="Polar residues" evidence="1">
    <location>
        <begin position="679"/>
        <end position="741"/>
    </location>
</feature>
<dbReference type="Pfam" id="PF05954">
    <property type="entry name" value="Phage_GPD"/>
    <property type="match status" value="1"/>
</dbReference>
<name>A0A329CHG9_9BURK</name>
<evidence type="ECO:0000256" key="1">
    <source>
        <dbReference type="SAM" id="MobiDB-lite"/>
    </source>
</evidence>
<dbReference type="AlphaFoldDB" id="A0A329CHG9"/>